<sequence>MAKQIMNVRDVMAVLEVSESKSYAIIRQLNSELSERGFITIPGKVPTAYFEEKLYGMHAE</sequence>
<organism evidence="1 2">
    <name type="scientific">Parablautia intestinalis</name>
    <dbReference type="NCBI Taxonomy" id="2320100"/>
    <lineage>
        <taxon>Bacteria</taxon>
        <taxon>Bacillati</taxon>
        <taxon>Bacillota</taxon>
        <taxon>Clostridia</taxon>
        <taxon>Lachnospirales</taxon>
        <taxon>Lachnospiraceae</taxon>
        <taxon>Parablautia</taxon>
    </lineage>
</organism>
<dbReference type="Proteomes" id="UP000280696">
    <property type="component" value="Unassembled WGS sequence"/>
</dbReference>
<gene>
    <name evidence="1" type="ORF">D7V94_19555</name>
</gene>
<dbReference type="EMBL" id="RAYQ01000029">
    <property type="protein sequence ID" value="RKI88352.1"/>
    <property type="molecule type" value="Genomic_DNA"/>
</dbReference>
<dbReference type="AlphaFoldDB" id="A0A3A9A9M5"/>
<evidence type="ECO:0000313" key="2">
    <source>
        <dbReference type="Proteomes" id="UP000280696"/>
    </source>
</evidence>
<keyword evidence="2" id="KW-1185">Reference proteome</keyword>
<dbReference type="OrthoDB" id="9807601at2"/>
<reference evidence="1 2" key="1">
    <citation type="submission" date="2018-09" db="EMBL/GenBank/DDBJ databases">
        <title>Murine metabolic-syndrome-specific gut microbial biobank.</title>
        <authorList>
            <person name="Liu C."/>
        </authorList>
    </citation>
    <scope>NUCLEOTIDE SEQUENCE [LARGE SCALE GENOMIC DNA]</scope>
    <source>
        <strain evidence="1 2">0.1xD8-82</strain>
    </source>
</reference>
<accession>A0A3A9A9M5</accession>
<protein>
    <recommendedName>
        <fullName evidence="3">DNA-binding protein</fullName>
    </recommendedName>
</protein>
<comment type="caution">
    <text evidence="1">The sequence shown here is derived from an EMBL/GenBank/DDBJ whole genome shotgun (WGS) entry which is preliminary data.</text>
</comment>
<proteinExistence type="predicted"/>
<name>A0A3A9A9M5_9FIRM</name>
<evidence type="ECO:0000313" key="1">
    <source>
        <dbReference type="EMBL" id="RKI88352.1"/>
    </source>
</evidence>
<evidence type="ECO:0008006" key="3">
    <source>
        <dbReference type="Google" id="ProtNLM"/>
    </source>
</evidence>